<sequence>MTDDGNFLARKLVLTVQGKQWITQFDDIDQGAAILLANSLTLISHTEFRRELEKLVLDAAADLDGPVALFAVRELPKSAPEEKWMMPQVLPFYSCTSRSEDGRSINSVGATSDLGSEAIVAHMIRQLARGNPAKFINHPTLNEMRDRGCRAIFVVDDYVGSGGRARSFLESLWLEPTLKSWWSTKLISFHVLAYSVTDQGTRSVRRLKCSPEISMHREATSFETLPLSLEKKELIRKLCRDYGARVFKRRKNMWYGYKQGMCSIIFEHGCPNNTPAILWDMKDGTPNWTGLFPHRAISGEIASVFPAEIARGDSVATLMNMGQTKLAKSGALSRTGETGKVILVVLALIAKGHRKRATICFATGLNSKDCERIIERCIKWKFLTPQRRLTPQGLAELDAARKFRAQSETSVDPGSDYYYPQQLRPTTC</sequence>
<dbReference type="EMBL" id="JBEAAL010000012">
    <property type="protein sequence ID" value="MEQ1406737.1"/>
    <property type="molecule type" value="Genomic_DNA"/>
</dbReference>
<evidence type="ECO:0000259" key="3">
    <source>
        <dbReference type="Pfam" id="PF24409"/>
    </source>
</evidence>
<evidence type="ECO:0000259" key="2">
    <source>
        <dbReference type="Pfam" id="PF24390"/>
    </source>
</evidence>
<comment type="caution">
    <text evidence="4">The sequence shown here is derived from an EMBL/GenBank/DDBJ whole genome shotgun (WGS) entry which is preliminary data.</text>
</comment>
<feature type="domain" description="PRTase associated wHTH" evidence="3">
    <location>
        <begin position="343"/>
        <end position="424"/>
    </location>
</feature>
<evidence type="ECO:0000256" key="1">
    <source>
        <dbReference type="SAM" id="MobiDB-lite"/>
    </source>
</evidence>
<evidence type="ECO:0000313" key="4">
    <source>
        <dbReference type="EMBL" id="MEQ1406737.1"/>
    </source>
</evidence>
<dbReference type="InterPro" id="IPR057055">
    <property type="entry name" value="wHTH-PRTase_assoc"/>
</dbReference>
<dbReference type="Pfam" id="PF24390">
    <property type="entry name" value="PRTase-CE"/>
    <property type="match status" value="1"/>
</dbReference>
<reference evidence="4 5" key="1">
    <citation type="submission" date="2024-05" db="EMBL/GenBank/DDBJ databases">
        <title>Neorhizobium sp. Rsf11, a plant growth promoting and heavy metal resistant PAH-degrader.</title>
        <authorList>
            <person name="Golubev S.N."/>
            <person name="Muratova A.Y."/>
            <person name="Markelova M.I."/>
        </authorList>
    </citation>
    <scope>NUCLEOTIDE SEQUENCE [LARGE SCALE GENOMIC DNA]</scope>
    <source>
        <strain evidence="4 5">Rsf11</strain>
    </source>
</reference>
<protein>
    <submittedName>
        <fullName evidence="4">Uncharacterized protein</fullName>
    </submittedName>
</protein>
<dbReference type="Pfam" id="PF24409">
    <property type="entry name" value="wHTH-PRTase_assc"/>
    <property type="match status" value="1"/>
</dbReference>
<gene>
    <name evidence="4" type="ORF">ABK249_17535</name>
</gene>
<name>A0ABV0M4D3_9HYPH</name>
<dbReference type="RefSeq" id="WP_348863488.1">
    <property type="nucleotide sequence ID" value="NZ_JBEAAL010000012.1"/>
</dbReference>
<proteinExistence type="predicted"/>
<accession>A0ABV0M4D3</accession>
<evidence type="ECO:0000313" key="5">
    <source>
        <dbReference type="Proteomes" id="UP001496627"/>
    </source>
</evidence>
<keyword evidence="5" id="KW-1185">Reference proteome</keyword>
<feature type="region of interest" description="Disordered" evidence="1">
    <location>
        <begin position="407"/>
        <end position="428"/>
    </location>
</feature>
<organism evidence="4 5">
    <name type="scientific">Neorhizobium phenanthreniclasticum</name>
    <dbReference type="NCBI Taxonomy" id="3157917"/>
    <lineage>
        <taxon>Bacteria</taxon>
        <taxon>Pseudomonadati</taxon>
        <taxon>Pseudomonadota</taxon>
        <taxon>Alphaproteobacteria</taxon>
        <taxon>Hyphomicrobiales</taxon>
        <taxon>Rhizobiaceae</taxon>
        <taxon>Rhizobium/Agrobacterium group</taxon>
        <taxon>Neorhizobium</taxon>
    </lineage>
</organism>
<dbReference type="InterPro" id="IPR056920">
    <property type="entry name" value="PRTase-CE"/>
</dbReference>
<feature type="domain" description="PRTase-CE" evidence="2">
    <location>
        <begin position="19"/>
        <end position="293"/>
    </location>
</feature>
<dbReference type="Proteomes" id="UP001496627">
    <property type="component" value="Unassembled WGS sequence"/>
</dbReference>